<dbReference type="GO" id="GO:0015074">
    <property type="term" value="P:DNA integration"/>
    <property type="evidence" value="ECO:0007669"/>
    <property type="project" value="InterPro"/>
</dbReference>
<dbReference type="RefSeq" id="WP_183453180.1">
    <property type="nucleotide sequence ID" value="NZ_JACHWB010000006.1"/>
</dbReference>
<organism evidence="2 3">
    <name type="scientific">Microvirga lupini</name>
    <dbReference type="NCBI Taxonomy" id="420324"/>
    <lineage>
        <taxon>Bacteria</taxon>
        <taxon>Pseudomonadati</taxon>
        <taxon>Pseudomonadota</taxon>
        <taxon>Alphaproteobacteria</taxon>
        <taxon>Hyphomicrobiales</taxon>
        <taxon>Methylobacteriaceae</taxon>
        <taxon>Microvirga</taxon>
    </lineage>
</organism>
<accession>A0A7W4YXT0</accession>
<evidence type="ECO:0000313" key="2">
    <source>
        <dbReference type="EMBL" id="MBB3020840.1"/>
    </source>
</evidence>
<comment type="caution">
    <text evidence="2">The sequence shown here is derived from an EMBL/GenBank/DDBJ whole genome shotgun (WGS) entry which is preliminary data.</text>
</comment>
<proteinExistence type="predicted"/>
<dbReference type="Proteomes" id="UP000532010">
    <property type="component" value="Unassembled WGS sequence"/>
</dbReference>
<reference evidence="2 3" key="1">
    <citation type="submission" date="2020-08" db="EMBL/GenBank/DDBJ databases">
        <title>The Agave Microbiome: Exploring the role of microbial communities in plant adaptations to desert environments.</title>
        <authorList>
            <person name="Partida-Martinez L.P."/>
        </authorList>
    </citation>
    <scope>NUCLEOTIDE SEQUENCE [LARGE SCALE GENOMIC DNA]</scope>
    <source>
        <strain evidence="2 3">AT3.9</strain>
    </source>
</reference>
<gene>
    <name evidence="2" type="ORF">FHR70_003928</name>
</gene>
<dbReference type="AlphaFoldDB" id="A0A7W4YXT0"/>
<dbReference type="GO" id="GO:0006310">
    <property type="term" value="P:DNA recombination"/>
    <property type="evidence" value="ECO:0007669"/>
    <property type="project" value="UniProtKB-KW"/>
</dbReference>
<dbReference type="InterPro" id="IPR011010">
    <property type="entry name" value="DNA_brk_join_enz"/>
</dbReference>
<keyword evidence="3" id="KW-1185">Reference proteome</keyword>
<name>A0A7W4YXT0_9HYPH</name>
<keyword evidence="1" id="KW-0233">DNA recombination</keyword>
<dbReference type="SUPFAM" id="SSF56349">
    <property type="entry name" value="DNA breaking-rejoining enzymes"/>
    <property type="match status" value="1"/>
</dbReference>
<evidence type="ECO:0000256" key="1">
    <source>
        <dbReference type="ARBA" id="ARBA00023172"/>
    </source>
</evidence>
<protein>
    <recommendedName>
        <fullName evidence="4">Tyr recombinase domain-containing protein</fullName>
    </recommendedName>
</protein>
<evidence type="ECO:0000313" key="3">
    <source>
        <dbReference type="Proteomes" id="UP000532010"/>
    </source>
</evidence>
<dbReference type="EMBL" id="JACHWB010000006">
    <property type="protein sequence ID" value="MBB3020840.1"/>
    <property type="molecule type" value="Genomic_DNA"/>
</dbReference>
<sequence length="325" mass="36386">MSQNDLARRYGYFLWTLMQTGQLDLDAPRGAQVTSEAVAQFIARVEPHWSSVTRSQSVFKLRRMTEILAPEKDLVWLRAIEADLRSEARPKRRRENVTTNELLQAGEALFQEAENASHFSPKKRACLARNGLMVALLAVGPIRHKNFGELTLGTSFRRLEGSWWIILEAEDTKAGRVDERQVPEYLNLLVERYLATYRPILLARQAATSDCERAQAKATRLLLDCSLEVMSGPLWIAVTGEPLTYSAVGAAITDTVEATIGVRLSPHAFRRAVRTTVTYSGGEHRGLTRGVLQHNSTRVGDEHYDSDSTRRAGLELTAIIRGLTK</sequence>
<dbReference type="InterPro" id="IPR013762">
    <property type="entry name" value="Integrase-like_cat_sf"/>
</dbReference>
<evidence type="ECO:0008006" key="4">
    <source>
        <dbReference type="Google" id="ProtNLM"/>
    </source>
</evidence>
<dbReference type="GO" id="GO:0003677">
    <property type="term" value="F:DNA binding"/>
    <property type="evidence" value="ECO:0007669"/>
    <property type="project" value="InterPro"/>
</dbReference>
<dbReference type="Gene3D" id="1.10.443.10">
    <property type="entry name" value="Intergrase catalytic core"/>
    <property type="match status" value="1"/>
</dbReference>